<proteinExistence type="predicted"/>
<feature type="region of interest" description="Disordered" evidence="1">
    <location>
        <begin position="1"/>
        <end position="26"/>
    </location>
</feature>
<feature type="compositionally biased region" description="Polar residues" evidence="1">
    <location>
        <begin position="1"/>
        <end position="10"/>
    </location>
</feature>
<dbReference type="AlphaFoldDB" id="A0A0F9NCG6"/>
<comment type="caution">
    <text evidence="2">The sequence shown here is derived from an EMBL/GenBank/DDBJ whole genome shotgun (WGS) entry which is preliminary data.</text>
</comment>
<feature type="compositionally biased region" description="Basic and acidic residues" evidence="1">
    <location>
        <begin position="11"/>
        <end position="20"/>
    </location>
</feature>
<evidence type="ECO:0000256" key="1">
    <source>
        <dbReference type="SAM" id="MobiDB-lite"/>
    </source>
</evidence>
<accession>A0A0F9NCG6</accession>
<name>A0A0F9NCG6_9ZZZZ</name>
<reference evidence="2" key="1">
    <citation type="journal article" date="2015" name="Nature">
        <title>Complex archaea that bridge the gap between prokaryotes and eukaryotes.</title>
        <authorList>
            <person name="Spang A."/>
            <person name="Saw J.H."/>
            <person name="Jorgensen S.L."/>
            <person name="Zaremba-Niedzwiedzka K."/>
            <person name="Martijn J."/>
            <person name="Lind A.E."/>
            <person name="van Eijk R."/>
            <person name="Schleper C."/>
            <person name="Guy L."/>
            <person name="Ettema T.J."/>
        </authorList>
    </citation>
    <scope>NUCLEOTIDE SEQUENCE</scope>
</reference>
<dbReference type="EMBL" id="LAZR01007258">
    <property type="protein sequence ID" value="KKM86430.1"/>
    <property type="molecule type" value="Genomic_DNA"/>
</dbReference>
<sequence>MLNGFAQNRSNRSETPEERAGGAGAVSKCEHMNFRASVEVARLTDGDLVTRYSADIKINCIECHTPFHFIGIPAGLSPSHPSVSFGGDELRAPIAPGLKIDHRLIPNEA</sequence>
<evidence type="ECO:0000313" key="2">
    <source>
        <dbReference type="EMBL" id="KKM86430.1"/>
    </source>
</evidence>
<protein>
    <submittedName>
        <fullName evidence="2">Uncharacterized protein</fullName>
    </submittedName>
</protein>
<gene>
    <name evidence="2" type="ORF">LCGC14_1279090</name>
</gene>
<organism evidence="2">
    <name type="scientific">marine sediment metagenome</name>
    <dbReference type="NCBI Taxonomy" id="412755"/>
    <lineage>
        <taxon>unclassified sequences</taxon>
        <taxon>metagenomes</taxon>
        <taxon>ecological metagenomes</taxon>
    </lineage>
</organism>